<dbReference type="Pfam" id="PF04055">
    <property type="entry name" value="Radical_SAM"/>
    <property type="match status" value="1"/>
</dbReference>
<dbReference type="InterPro" id="IPR007197">
    <property type="entry name" value="rSAM"/>
</dbReference>
<dbReference type="Gene3D" id="3.80.30.20">
    <property type="entry name" value="tm_1862 like domain"/>
    <property type="match status" value="1"/>
</dbReference>
<dbReference type="GO" id="GO:0003824">
    <property type="term" value="F:catalytic activity"/>
    <property type="evidence" value="ECO:0007669"/>
    <property type="project" value="InterPro"/>
</dbReference>
<name>A0A317EDX2_9PROT</name>
<organism evidence="7 8">
    <name type="scientific">Zavarzinia compransoris</name>
    <dbReference type="NCBI Taxonomy" id="1264899"/>
    <lineage>
        <taxon>Bacteria</taxon>
        <taxon>Pseudomonadati</taxon>
        <taxon>Pseudomonadota</taxon>
        <taxon>Alphaproteobacteria</taxon>
        <taxon>Rhodospirillales</taxon>
        <taxon>Zavarziniaceae</taxon>
        <taxon>Zavarzinia</taxon>
    </lineage>
</organism>
<comment type="cofactor">
    <cofactor evidence="1">
        <name>[4Fe-4S] cluster</name>
        <dbReference type="ChEBI" id="CHEBI:49883"/>
    </cofactor>
</comment>
<evidence type="ECO:0000256" key="5">
    <source>
        <dbReference type="ARBA" id="ARBA00023014"/>
    </source>
</evidence>
<dbReference type="GO" id="GO:0005829">
    <property type="term" value="C:cytosol"/>
    <property type="evidence" value="ECO:0007669"/>
    <property type="project" value="TreeGrafter"/>
</dbReference>
<dbReference type="InterPro" id="IPR006638">
    <property type="entry name" value="Elp3/MiaA/NifB-like_rSAM"/>
</dbReference>
<dbReference type="AlphaFoldDB" id="A0A317EDX2"/>
<protein>
    <submittedName>
        <fullName evidence="7">Radical SAM protein</fullName>
    </submittedName>
</protein>
<evidence type="ECO:0000256" key="2">
    <source>
        <dbReference type="ARBA" id="ARBA00022691"/>
    </source>
</evidence>
<dbReference type="CDD" id="cd01335">
    <property type="entry name" value="Radical_SAM"/>
    <property type="match status" value="1"/>
</dbReference>
<reference evidence="8" key="1">
    <citation type="submission" date="2018-05" db="EMBL/GenBank/DDBJ databases">
        <title>Zavarzinia sp. HR-AS.</title>
        <authorList>
            <person name="Lee Y."/>
            <person name="Jeon C.O."/>
        </authorList>
    </citation>
    <scope>NUCLEOTIDE SEQUENCE [LARGE SCALE GENOMIC DNA]</scope>
    <source>
        <strain evidence="8">DSM 1231</strain>
    </source>
</reference>
<dbReference type="GO" id="GO:0046872">
    <property type="term" value="F:metal ion binding"/>
    <property type="evidence" value="ECO:0007669"/>
    <property type="project" value="UniProtKB-KW"/>
</dbReference>
<keyword evidence="2" id="KW-0949">S-adenosyl-L-methionine</keyword>
<dbReference type="SUPFAM" id="SSF102114">
    <property type="entry name" value="Radical SAM enzymes"/>
    <property type="match status" value="1"/>
</dbReference>
<dbReference type="InterPro" id="IPR058240">
    <property type="entry name" value="rSAM_sf"/>
</dbReference>
<accession>A0A317EDX2</accession>
<evidence type="ECO:0000256" key="1">
    <source>
        <dbReference type="ARBA" id="ARBA00001966"/>
    </source>
</evidence>
<dbReference type="OrthoDB" id="9801424at2"/>
<dbReference type="SFLD" id="SFLDS00029">
    <property type="entry name" value="Radical_SAM"/>
    <property type="match status" value="1"/>
</dbReference>
<gene>
    <name evidence="7" type="ORF">DKG75_02260</name>
</gene>
<sequence>MFQSFIYRLIVMAMLDICLIKPARYDDDGYPVQWIRSIMPSNSMACVAGIVQDAIDRQLLGPEVTIRYHWLDETHSKVDPARIMRAARKAGARLLIFMVGVQSNMFPRAVDLARPFLAAGHPVCVGGFHVSGIVSMLKTMPPDLVEAQALGISFFAGEAEDGRIDQVIRDGYAGTLAPLYNFIHDQPNLAGAALPVSDKRELRRMIYGYSTADLGRGCPFECSFCTIINVQGRKSRFRTPDDLEAIVRRNVAEGISGFFLTDDNFARNRGWEGHLDRLIALRAEGIRVRLVIQVDTLAHRIPNFIDKCVAAGADQIFIGLENINADSLESTKKRQNRVEEYRDMFLAWKKHPVLITCGYIIGFPNDTKESILRDIEVIKTQMPIDFLYINYLTPLPGCEDHKKLLDAGVWMDPDMSKYDLNHRVTHHPRMSDAEWEEAFIGAHRSFYEFAHLKRIMQRMVALRIHRPKMLVHRLLGYRESVLAENVAMLESGIVRIRRRRQRRHGLPLESPFVFYPRMVLQALRGTGRMWSTFARLKWLMFQVRRAPDRLAYSDAAIGGSDAAANDALLTATRTTAHARRRAAGAVKAP</sequence>
<dbReference type="PANTHER" id="PTHR43409:SF7">
    <property type="entry name" value="BLL1977 PROTEIN"/>
    <property type="match status" value="1"/>
</dbReference>
<proteinExistence type="predicted"/>
<dbReference type="SFLD" id="SFLDG01082">
    <property type="entry name" value="B12-binding_domain_containing"/>
    <property type="match status" value="1"/>
</dbReference>
<dbReference type="InterPro" id="IPR023404">
    <property type="entry name" value="rSAM_horseshoe"/>
</dbReference>
<dbReference type="EMBL" id="QGLF01000001">
    <property type="protein sequence ID" value="PWR23415.1"/>
    <property type="molecule type" value="Genomic_DNA"/>
</dbReference>
<keyword evidence="5" id="KW-0411">Iron-sulfur</keyword>
<evidence type="ECO:0000313" key="7">
    <source>
        <dbReference type="EMBL" id="PWR23415.1"/>
    </source>
</evidence>
<dbReference type="GO" id="GO:0051536">
    <property type="term" value="F:iron-sulfur cluster binding"/>
    <property type="evidence" value="ECO:0007669"/>
    <property type="project" value="UniProtKB-KW"/>
</dbReference>
<feature type="domain" description="Radical SAM core" evidence="6">
    <location>
        <begin position="200"/>
        <end position="433"/>
    </location>
</feature>
<dbReference type="InterPro" id="IPR051198">
    <property type="entry name" value="BchE-like"/>
</dbReference>
<dbReference type="Proteomes" id="UP000246077">
    <property type="component" value="Unassembled WGS sequence"/>
</dbReference>
<evidence type="ECO:0000259" key="6">
    <source>
        <dbReference type="PROSITE" id="PS51918"/>
    </source>
</evidence>
<keyword evidence="8" id="KW-1185">Reference proteome</keyword>
<evidence type="ECO:0000256" key="3">
    <source>
        <dbReference type="ARBA" id="ARBA00022723"/>
    </source>
</evidence>
<dbReference type="PANTHER" id="PTHR43409">
    <property type="entry name" value="ANAEROBIC MAGNESIUM-PROTOPORPHYRIN IX MONOMETHYL ESTER CYCLASE-RELATED"/>
    <property type="match status" value="1"/>
</dbReference>
<evidence type="ECO:0000313" key="8">
    <source>
        <dbReference type="Proteomes" id="UP000246077"/>
    </source>
</evidence>
<keyword evidence="4" id="KW-0408">Iron</keyword>
<dbReference type="PROSITE" id="PS51918">
    <property type="entry name" value="RADICAL_SAM"/>
    <property type="match status" value="1"/>
</dbReference>
<keyword evidence="3" id="KW-0479">Metal-binding</keyword>
<evidence type="ECO:0000256" key="4">
    <source>
        <dbReference type="ARBA" id="ARBA00023004"/>
    </source>
</evidence>
<dbReference type="SMART" id="SM00729">
    <property type="entry name" value="Elp3"/>
    <property type="match status" value="1"/>
</dbReference>
<comment type="caution">
    <text evidence="7">The sequence shown here is derived from an EMBL/GenBank/DDBJ whole genome shotgun (WGS) entry which is preliminary data.</text>
</comment>